<sequence>MVVRMTSDFQHQTLAQHVSFSTGAGPRDLAAAVTRAGATRAFLIVSGSSAEWADAATARLPIAYRFGEILAHVPADLADRARIAAAKVDADLLIAVGGGSAIGLAKAVTLTNGLPIVAVPTTYAGSEVTPVWGLTDNGVKRTGTDSCVLPVEVVYDTELTARLPARLSVESALNGLAHCIDGLWAPGANPVNTALGTDAIRMLADGLRAIDGDKVQPAARRDLLLGAYLAGSAFASAGSGMHHKVCHVLGGAFGLPHAALHAAVLPYILAFNAPSAPAAAERVARSLGTADALEGMANLYDRTSSHRALRDLGLSREDIAIVADRVLAAIPASNPRPVDIATVRHLLTAAWWGAPWREVSGSDFSQWNPAPLVRHATPHNHS</sequence>
<evidence type="ECO:0000313" key="7">
    <source>
        <dbReference type="Proteomes" id="UP001500456"/>
    </source>
</evidence>
<feature type="domain" description="Fe-containing alcohol dehydrogenase-like C-terminal" evidence="5">
    <location>
        <begin position="169"/>
        <end position="351"/>
    </location>
</feature>
<evidence type="ECO:0000256" key="3">
    <source>
        <dbReference type="ARBA" id="ARBA00023027"/>
    </source>
</evidence>
<dbReference type="SUPFAM" id="SSF56796">
    <property type="entry name" value="Dehydroquinate synthase-like"/>
    <property type="match status" value="1"/>
</dbReference>
<evidence type="ECO:0000256" key="2">
    <source>
        <dbReference type="ARBA" id="ARBA00023002"/>
    </source>
</evidence>
<keyword evidence="2" id="KW-0560">Oxidoreductase</keyword>
<dbReference type="PANTHER" id="PTHR11496">
    <property type="entry name" value="ALCOHOL DEHYDROGENASE"/>
    <property type="match status" value="1"/>
</dbReference>
<dbReference type="EMBL" id="BAAAZX010000004">
    <property type="protein sequence ID" value="GAA3985700.1"/>
    <property type="molecule type" value="Genomic_DNA"/>
</dbReference>
<comment type="similarity">
    <text evidence="1">Belongs to the iron-containing alcohol dehydrogenase family.</text>
</comment>
<dbReference type="Proteomes" id="UP001500456">
    <property type="component" value="Unassembled WGS sequence"/>
</dbReference>
<evidence type="ECO:0000259" key="4">
    <source>
        <dbReference type="Pfam" id="PF00465"/>
    </source>
</evidence>
<gene>
    <name evidence="6" type="ORF">GCM10022232_18170</name>
</gene>
<proteinExistence type="inferred from homology"/>
<dbReference type="InterPro" id="IPR001670">
    <property type="entry name" value="ADH_Fe/GldA"/>
</dbReference>
<keyword evidence="3" id="KW-0520">NAD</keyword>
<dbReference type="InterPro" id="IPR034786">
    <property type="entry name" value="MAR"/>
</dbReference>
<evidence type="ECO:0000256" key="1">
    <source>
        <dbReference type="ARBA" id="ARBA00007358"/>
    </source>
</evidence>
<dbReference type="Pfam" id="PF00465">
    <property type="entry name" value="Fe-ADH"/>
    <property type="match status" value="1"/>
</dbReference>
<dbReference type="CDD" id="cd08177">
    <property type="entry name" value="MAR"/>
    <property type="match status" value="1"/>
</dbReference>
<dbReference type="InterPro" id="IPR056798">
    <property type="entry name" value="ADH_Fe_C"/>
</dbReference>
<organism evidence="6 7">
    <name type="scientific">Streptomyces plumbiresistens</name>
    <dbReference type="NCBI Taxonomy" id="511811"/>
    <lineage>
        <taxon>Bacteria</taxon>
        <taxon>Bacillati</taxon>
        <taxon>Actinomycetota</taxon>
        <taxon>Actinomycetes</taxon>
        <taxon>Kitasatosporales</taxon>
        <taxon>Streptomycetaceae</taxon>
        <taxon>Streptomyces</taxon>
    </lineage>
</organism>
<dbReference type="InterPro" id="IPR039697">
    <property type="entry name" value="Alcohol_dehydrogenase_Fe"/>
</dbReference>
<dbReference type="Pfam" id="PF25137">
    <property type="entry name" value="ADH_Fe_C"/>
    <property type="match status" value="1"/>
</dbReference>
<evidence type="ECO:0000259" key="5">
    <source>
        <dbReference type="Pfam" id="PF25137"/>
    </source>
</evidence>
<accession>A0ABP7QPN9</accession>
<comment type="caution">
    <text evidence="6">The sequence shown here is derived from an EMBL/GenBank/DDBJ whole genome shotgun (WGS) entry which is preliminary data.</text>
</comment>
<dbReference type="Gene3D" id="1.20.1090.10">
    <property type="entry name" value="Dehydroquinate synthase-like - alpha domain"/>
    <property type="match status" value="1"/>
</dbReference>
<feature type="domain" description="Alcohol dehydrogenase iron-type/glycerol dehydrogenase GldA" evidence="4">
    <location>
        <begin position="27"/>
        <end position="157"/>
    </location>
</feature>
<keyword evidence="7" id="KW-1185">Reference proteome</keyword>
<protein>
    <submittedName>
        <fullName evidence="6">Maleylacetate reductase</fullName>
    </submittedName>
</protein>
<reference evidence="7" key="1">
    <citation type="journal article" date="2019" name="Int. J. Syst. Evol. Microbiol.">
        <title>The Global Catalogue of Microorganisms (GCM) 10K type strain sequencing project: providing services to taxonomists for standard genome sequencing and annotation.</title>
        <authorList>
            <consortium name="The Broad Institute Genomics Platform"/>
            <consortium name="The Broad Institute Genome Sequencing Center for Infectious Disease"/>
            <person name="Wu L."/>
            <person name="Ma J."/>
        </authorList>
    </citation>
    <scope>NUCLEOTIDE SEQUENCE [LARGE SCALE GENOMIC DNA]</scope>
    <source>
        <strain evidence="7">JCM 16924</strain>
    </source>
</reference>
<dbReference type="Gene3D" id="3.40.50.1970">
    <property type="match status" value="1"/>
</dbReference>
<name>A0ABP7QPN9_9ACTN</name>
<evidence type="ECO:0000313" key="6">
    <source>
        <dbReference type="EMBL" id="GAA3985700.1"/>
    </source>
</evidence>
<dbReference type="PANTHER" id="PTHR11496:SF102">
    <property type="entry name" value="ALCOHOL DEHYDROGENASE 4"/>
    <property type="match status" value="1"/>
</dbReference>